<dbReference type="InterPro" id="IPR011075">
    <property type="entry name" value="TetR_C"/>
</dbReference>
<dbReference type="PANTHER" id="PTHR47506:SF6">
    <property type="entry name" value="HTH-TYPE TRANSCRIPTIONAL REPRESSOR NEMR"/>
    <property type="match status" value="1"/>
</dbReference>
<evidence type="ECO:0000313" key="7">
    <source>
        <dbReference type="Proteomes" id="UP000199664"/>
    </source>
</evidence>
<name>A0A1H7YED5_9HYPH</name>
<evidence type="ECO:0000256" key="3">
    <source>
        <dbReference type="ARBA" id="ARBA00023163"/>
    </source>
</evidence>
<keyword evidence="1" id="KW-0805">Transcription regulation</keyword>
<proteinExistence type="predicted"/>
<evidence type="ECO:0000256" key="2">
    <source>
        <dbReference type="ARBA" id="ARBA00023125"/>
    </source>
</evidence>
<dbReference type="RefSeq" id="WP_091841718.1">
    <property type="nucleotide sequence ID" value="NZ_FOAN01000011.1"/>
</dbReference>
<organism evidence="6 7">
    <name type="scientific">Bosea lupini</name>
    <dbReference type="NCBI Taxonomy" id="1036779"/>
    <lineage>
        <taxon>Bacteria</taxon>
        <taxon>Pseudomonadati</taxon>
        <taxon>Pseudomonadota</taxon>
        <taxon>Alphaproteobacteria</taxon>
        <taxon>Hyphomicrobiales</taxon>
        <taxon>Boseaceae</taxon>
        <taxon>Bosea</taxon>
    </lineage>
</organism>
<dbReference type="SUPFAM" id="SSF46689">
    <property type="entry name" value="Homeodomain-like"/>
    <property type="match status" value="1"/>
</dbReference>
<dbReference type="Gene3D" id="1.10.357.10">
    <property type="entry name" value="Tetracycline Repressor, domain 2"/>
    <property type="match status" value="1"/>
</dbReference>
<evidence type="ECO:0000256" key="1">
    <source>
        <dbReference type="ARBA" id="ARBA00023015"/>
    </source>
</evidence>
<dbReference type="AlphaFoldDB" id="A0A1H7YED5"/>
<dbReference type="InterPro" id="IPR009057">
    <property type="entry name" value="Homeodomain-like_sf"/>
</dbReference>
<evidence type="ECO:0000313" key="6">
    <source>
        <dbReference type="EMBL" id="SEM44234.1"/>
    </source>
</evidence>
<accession>A0A1H7YED5</accession>
<dbReference type="SUPFAM" id="SSF48498">
    <property type="entry name" value="Tetracyclin repressor-like, C-terminal domain"/>
    <property type="match status" value="1"/>
</dbReference>
<dbReference type="Gene3D" id="1.10.10.60">
    <property type="entry name" value="Homeodomain-like"/>
    <property type="match status" value="1"/>
</dbReference>
<dbReference type="Pfam" id="PF00440">
    <property type="entry name" value="TetR_N"/>
    <property type="match status" value="1"/>
</dbReference>
<dbReference type="InterPro" id="IPR001647">
    <property type="entry name" value="HTH_TetR"/>
</dbReference>
<dbReference type="Pfam" id="PF16925">
    <property type="entry name" value="TetR_C_13"/>
    <property type="match status" value="1"/>
</dbReference>
<dbReference type="GO" id="GO:0003677">
    <property type="term" value="F:DNA binding"/>
    <property type="evidence" value="ECO:0007669"/>
    <property type="project" value="UniProtKB-UniRule"/>
</dbReference>
<keyword evidence="2 4" id="KW-0238">DNA-binding</keyword>
<gene>
    <name evidence="6" type="ORF">SAMN04515666_111159</name>
</gene>
<evidence type="ECO:0000256" key="4">
    <source>
        <dbReference type="PROSITE-ProRule" id="PRU00335"/>
    </source>
</evidence>
<dbReference type="STRING" id="1036779.SAMN04515666_111159"/>
<dbReference type="Proteomes" id="UP000199664">
    <property type="component" value="Unassembled WGS sequence"/>
</dbReference>
<feature type="DNA-binding region" description="H-T-H motif" evidence="4">
    <location>
        <begin position="28"/>
        <end position="47"/>
    </location>
</feature>
<dbReference type="EMBL" id="FOAN01000011">
    <property type="protein sequence ID" value="SEM44234.1"/>
    <property type="molecule type" value="Genomic_DNA"/>
</dbReference>
<dbReference type="OrthoDB" id="9809772at2"/>
<keyword evidence="7" id="KW-1185">Reference proteome</keyword>
<dbReference type="PANTHER" id="PTHR47506">
    <property type="entry name" value="TRANSCRIPTIONAL REGULATORY PROTEIN"/>
    <property type="match status" value="1"/>
</dbReference>
<dbReference type="InterPro" id="IPR036271">
    <property type="entry name" value="Tet_transcr_reg_TetR-rel_C_sf"/>
</dbReference>
<dbReference type="PROSITE" id="PS50977">
    <property type="entry name" value="HTH_TETR_2"/>
    <property type="match status" value="1"/>
</dbReference>
<sequence>MSKGETTRAAIVDEGLRQASRIGLEGLSLGPLATKLELTKSGLFAHFKSKEALQLNILEEAIGRFKREVIAAGTRREAPDRRLRSLFERYLVWIRGEQDDGGCLFMTAAQEFDDRPGLVRDRLVASQLDWREFLGSIISEGVASGVFREDVDPQHAVFEILGAALAYQHATKLLGDPRAKARAQAAFARVLADLKRG</sequence>
<keyword evidence="3" id="KW-0804">Transcription</keyword>
<evidence type="ECO:0000259" key="5">
    <source>
        <dbReference type="PROSITE" id="PS50977"/>
    </source>
</evidence>
<reference evidence="7" key="1">
    <citation type="submission" date="2016-10" db="EMBL/GenBank/DDBJ databases">
        <authorList>
            <person name="Varghese N."/>
            <person name="Submissions S."/>
        </authorList>
    </citation>
    <scope>NUCLEOTIDE SEQUENCE [LARGE SCALE GENOMIC DNA]</scope>
    <source>
        <strain evidence="7">LMG 26383,CCUG 61248,R- 45681</strain>
    </source>
</reference>
<protein>
    <submittedName>
        <fullName evidence="6">DNA-binding transcriptional regulator, AcrR family</fullName>
    </submittedName>
</protein>
<feature type="domain" description="HTH tetR-type" evidence="5">
    <location>
        <begin position="5"/>
        <end position="65"/>
    </location>
</feature>